<sequence length="97" mass="11325">MAAEEIERLKKQFDLIDHPEGGFFAEKWRGDRKCTLTQPNQYDGPRDVASSIYYLLTSPNYISWHKHLSEEIFYWHAGGPLKVLISKIGHQESNQNF</sequence>
<gene>
    <name evidence="2" type="ORF">KUTeg_021778</name>
</gene>
<dbReference type="EMBL" id="JARBDR010000919">
    <property type="protein sequence ID" value="KAJ8300259.1"/>
    <property type="molecule type" value="Genomic_DNA"/>
</dbReference>
<organism evidence="2 3">
    <name type="scientific">Tegillarca granosa</name>
    <name type="common">Malaysian cockle</name>
    <name type="synonym">Anadara granosa</name>
    <dbReference type="NCBI Taxonomy" id="220873"/>
    <lineage>
        <taxon>Eukaryota</taxon>
        <taxon>Metazoa</taxon>
        <taxon>Spiralia</taxon>
        <taxon>Lophotrochozoa</taxon>
        <taxon>Mollusca</taxon>
        <taxon>Bivalvia</taxon>
        <taxon>Autobranchia</taxon>
        <taxon>Pteriomorphia</taxon>
        <taxon>Arcoida</taxon>
        <taxon>Arcoidea</taxon>
        <taxon>Arcidae</taxon>
        <taxon>Tegillarca</taxon>
    </lineage>
</organism>
<keyword evidence="3" id="KW-1185">Reference proteome</keyword>
<dbReference type="InterPro" id="IPR011051">
    <property type="entry name" value="RmlC_Cupin_sf"/>
</dbReference>
<comment type="caution">
    <text evidence="2">The sequence shown here is derived from an EMBL/GenBank/DDBJ whole genome shotgun (WGS) entry which is preliminary data.</text>
</comment>
<evidence type="ECO:0000259" key="1">
    <source>
        <dbReference type="Pfam" id="PF06172"/>
    </source>
</evidence>
<name>A0ABQ9E4B6_TEGGR</name>
<feature type="domain" description="DUF985" evidence="1">
    <location>
        <begin position="11"/>
        <end position="87"/>
    </location>
</feature>
<dbReference type="InterPro" id="IPR009327">
    <property type="entry name" value="Cupin_DUF985"/>
</dbReference>
<dbReference type="PANTHER" id="PTHR33387:SF3">
    <property type="entry name" value="DUF985 DOMAIN-CONTAINING PROTEIN"/>
    <property type="match status" value="1"/>
</dbReference>
<proteinExistence type="predicted"/>
<evidence type="ECO:0000313" key="2">
    <source>
        <dbReference type="EMBL" id="KAJ8300259.1"/>
    </source>
</evidence>
<dbReference type="Proteomes" id="UP001217089">
    <property type="component" value="Unassembled WGS sequence"/>
</dbReference>
<reference evidence="2 3" key="1">
    <citation type="submission" date="2022-12" db="EMBL/GenBank/DDBJ databases">
        <title>Chromosome-level genome of Tegillarca granosa.</title>
        <authorList>
            <person name="Kim J."/>
        </authorList>
    </citation>
    <scope>NUCLEOTIDE SEQUENCE [LARGE SCALE GENOMIC DNA]</scope>
    <source>
        <strain evidence="2">Teg-2019</strain>
        <tissue evidence="2">Adductor muscle</tissue>
    </source>
</reference>
<dbReference type="InterPro" id="IPR014710">
    <property type="entry name" value="RmlC-like_jellyroll"/>
</dbReference>
<dbReference type="SUPFAM" id="SSF51182">
    <property type="entry name" value="RmlC-like cupins"/>
    <property type="match status" value="1"/>
</dbReference>
<evidence type="ECO:0000313" key="3">
    <source>
        <dbReference type="Proteomes" id="UP001217089"/>
    </source>
</evidence>
<accession>A0ABQ9E4B6</accession>
<dbReference type="Gene3D" id="2.60.120.10">
    <property type="entry name" value="Jelly Rolls"/>
    <property type="match status" value="1"/>
</dbReference>
<protein>
    <recommendedName>
        <fullName evidence="1">DUF985 domain-containing protein</fullName>
    </recommendedName>
</protein>
<dbReference type="Pfam" id="PF06172">
    <property type="entry name" value="Cupin_5"/>
    <property type="match status" value="1"/>
</dbReference>
<dbReference type="InterPro" id="IPR039935">
    <property type="entry name" value="YML079W-like"/>
</dbReference>
<dbReference type="PANTHER" id="PTHR33387">
    <property type="entry name" value="RMLC-LIKE JELLY ROLL FOLD PROTEIN"/>
    <property type="match status" value="1"/>
</dbReference>